<dbReference type="RefSeq" id="WP_046370173.1">
    <property type="nucleotide sequence ID" value="NZ_BBWV01000003.1"/>
</dbReference>
<dbReference type="STRING" id="1220578.FPE01S_03_02540"/>
<feature type="domain" description="NADPH-dependent FMN reductase-like" evidence="1">
    <location>
        <begin position="7"/>
        <end position="144"/>
    </location>
</feature>
<dbReference type="InterPro" id="IPR005025">
    <property type="entry name" value="FMN_Rdtase-like_dom"/>
</dbReference>
<dbReference type="Gene3D" id="3.40.50.360">
    <property type="match status" value="1"/>
</dbReference>
<reference evidence="2 3" key="1">
    <citation type="submission" date="2015-04" db="EMBL/GenBank/DDBJ databases">
        <title>Whole genome shotgun sequence of Flavihumibacter petaseus NBRC 106054.</title>
        <authorList>
            <person name="Miyazawa S."/>
            <person name="Hosoyama A."/>
            <person name="Hashimoto M."/>
            <person name="Noguchi M."/>
            <person name="Tsuchikane K."/>
            <person name="Ohji S."/>
            <person name="Yamazoe A."/>
            <person name="Ichikawa N."/>
            <person name="Kimura A."/>
            <person name="Fujita N."/>
        </authorList>
    </citation>
    <scope>NUCLEOTIDE SEQUENCE [LARGE SCALE GENOMIC DNA]</scope>
    <source>
        <strain evidence="2 3">NBRC 106054</strain>
    </source>
</reference>
<dbReference type="GO" id="GO:0016491">
    <property type="term" value="F:oxidoreductase activity"/>
    <property type="evidence" value="ECO:0007669"/>
    <property type="project" value="InterPro"/>
</dbReference>
<dbReference type="InterPro" id="IPR050712">
    <property type="entry name" value="NAD(P)H-dep_reductase"/>
</dbReference>
<dbReference type="PANTHER" id="PTHR30543:SF21">
    <property type="entry name" value="NAD(P)H-DEPENDENT FMN REDUCTASE LOT6"/>
    <property type="match status" value="1"/>
</dbReference>
<sequence length="185" mass="19492">MTDQQYILFINGSASTGSSAGTILEVVNDHLQRSGMAVRMSAGLKSLPHFDPALSVEAPPDAIMKFRQEIEAAAGVIICTPEYIFSIPSGLKNALEWCVATVIWTDKPVGLITASASGVKGQEELLLIMETLGARVTQDTTLLIPGVRGKTDQEGRITDAATSAAVAAFSSAFIQQSDGISKHTA</sequence>
<comment type="caution">
    <text evidence="2">The sequence shown here is derived from an EMBL/GenBank/DDBJ whole genome shotgun (WGS) entry which is preliminary data.</text>
</comment>
<evidence type="ECO:0000313" key="3">
    <source>
        <dbReference type="Proteomes" id="UP000033121"/>
    </source>
</evidence>
<name>A0A0E9N3F9_9BACT</name>
<dbReference type="Pfam" id="PF03358">
    <property type="entry name" value="FMN_red"/>
    <property type="match status" value="1"/>
</dbReference>
<dbReference type="AlphaFoldDB" id="A0A0E9N3F9"/>
<evidence type="ECO:0000313" key="2">
    <source>
        <dbReference type="EMBL" id="GAO44216.1"/>
    </source>
</evidence>
<organism evidence="2 3">
    <name type="scientific">Flavihumibacter petaseus NBRC 106054</name>
    <dbReference type="NCBI Taxonomy" id="1220578"/>
    <lineage>
        <taxon>Bacteria</taxon>
        <taxon>Pseudomonadati</taxon>
        <taxon>Bacteroidota</taxon>
        <taxon>Chitinophagia</taxon>
        <taxon>Chitinophagales</taxon>
        <taxon>Chitinophagaceae</taxon>
        <taxon>Flavihumibacter</taxon>
    </lineage>
</organism>
<accession>A0A0E9N3F9</accession>
<dbReference type="Proteomes" id="UP000033121">
    <property type="component" value="Unassembled WGS sequence"/>
</dbReference>
<proteinExistence type="predicted"/>
<dbReference type="OrthoDB" id="9812295at2"/>
<dbReference type="PANTHER" id="PTHR30543">
    <property type="entry name" value="CHROMATE REDUCTASE"/>
    <property type="match status" value="1"/>
</dbReference>
<dbReference type="GO" id="GO:0005829">
    <property type="term" value="C:cytosol"/>
    <property type="evidence" value="ECO:0007669"/>
    <property type="project" value="TreeGrafter"/>
</dbReference>
<gene>
    <name evidence="2" type="ORF">FPE01S_03_02540</name>
</gene>
<evidence type="ECO:0000259" key="1">
    <source>
        <dbReference type="Pfam" id="PF03358"/>
    </source>
</evidence>
<dbReference type="EMBL" id="BBWV01000003">
    <property type="protein sequence ID" value="GAO44216.1"/>
    <property type="molecule type" value="Genomic_DNA"/>
</dbReference>
<dbReference type="SUPFAM" id="SSF52218">
    <property type="entry name" value="Flavoproteins"/>
    <property type="match status" value="1"/>
</dbReference>
<dbReference type="InterPro" id="IPR029039">
    <property type="entry name" value="Flavoprotein-like_sf"/>
</dbReference>
<dbReference type="GO" id="GO:0010181">
    <property type="term" value="F:FMN binding"/>
    <property type="evidence" value="ECO:0007669"/>
    <property type="project" value="TreeGrafter"/>
</dbReference>
<protein>
    <submittedName>
        <fullName evidence="2">Putative oxidoreductase</fullName>
    </submittedName>
</protein>
<keyword evidence="3" id="KW-1185">Reference proteome</keyword>